<protein>
    <recommendedName>
        <fullName evidence="2">Fe/B12 periplasmic-binding domain-containing protein</fullName>
    </recommendedName>
</protein>
<dbReference type="AlphaFoldDB" id="A0A564HLL3"/>
<sequence>MKKLAAGLLCAVLAFQALASRQVTDDAGHNVTLPDNVDRIAEGWYAHHSLLMTLGVGDNIVATVNRPDARPWMFHIAPKLHQALIARGPHFTSEALLAQGAQVVFVAKDNGDAAAFRQAGLPVMEMRFTDYPSLQHSLTTTAQVIGSRQALARAGEYNQYLQSVIDSVGKKTASLSDNERPRILHIQSLKPLKVDGSHTLIDTWIHLAGGRNVAQEINGNMQEVSPEKVLAWQPDIIILGPGSGDWKTSPWTGLFASLNAVKNDHVVQNPSGVFPWDRYGTESALQIQWAAKLLHPQRFANVDMVSITRDFYQRFFDYPLNEKEAGRILQALPPQR</sequence>
<name>A0A564HLL3_9ENTR</name>
<proteinExistence type="predicted"/>
<gene>
    <name evidence="3" type="ORF">SB6408_00498</name>
</gene>
<feature type="domain" description="Fe/B12 periplasmic-binding" evidence="2">
    <location>
        <begin position="39"/>
        <end position="298"/>
    </location>
</feature>
<dbReference type="PROSITE" id="PS50983">
    <property type="entry name" value="FE_B12_PBP"/>
    <property type="match status" value="1"/>
</dbReference>
<dbReference type="Proteomes" id="UP000318370">
    <property type="component" value="Unassembled WGS sequence"/>
</dbReference>
<organism evidence="3 4">
    <name type="scientific">Klebsiella spallanzanii</name>
    <dbReference type="NCBI Taxonomy" id="2587528"/>
    <lineage>
        <taxon>Bacteria</taxon>
        <taxon>Pseudomonadati</taxon>
        <taxon>Pseudomonadota</taxon>
        <taxon>Gammaproteobacteria</taxon>
        <taxon>Enterobacterales</taxon>
        <taxon>Enterobacteriaceae</taxon>
        <taxon>Klebsiella/Raoultella group</taxon>
        <taxon>Klebsiella</taxon>
    </lineage>
</organism>
<dbReference type="Gene3D" id="3.40.50.1980">
    <property type="entry name" value="Nitrogenase molybdenum iron protein domain"/>
    <property type="match status" value="2"/>
</dbReference>
<dbReference type="Pfam" id="PF01497">
    <property type="entry name" value="Peripla_BP_2"/>
    <property type="match status" value="1"/>
</dbReference>
<feature type="chain" id="PRO_5022027396" description="Fe/B12 periplasmic-binding domain-containing protein" evidence="1">
    <location>
        <begin position="20"/>
        <end position="336"/>
    </location>
</feature>
<dbReference type="SUPFAM" id="SSF53807">
    <property type="entry name" value="Helical backbone' metal receptor"/>
    <property type="match status" value="1"/>
</dbReference>
<evidence type="ECO:0000256" key="1">
    <source>
        <dbReference type="SAM" id="SignalP"/>
    </source>
</evidence>
<dbReference type="Gene3D" id="1.20.58.2180">
    <property type="match status" value="1"/>
</dbReference>
<keyword evidence="1" id="KW-0732">Signal</keyword>
<dbReference type="EMBL" id="CABGHF010000001">
    <property type="protein sequence ID" value="VUS32768.1"/>
    <property type="molecule type" value="Genomic_DNA"/>
</dbReference>
<evidence type="ECO:0000313" key="3">
    <source>
        <dbReference type="EMBL" id="VUS32768.1"/>
    </source>
</evidence>
<dbReference type="InterPro" id="IPR002491">
    <property type="entry name" value="ABC_transptr_periplasmic_BD"/>
</dbReference>
<reference evidence="3 4" key="1">
    <citation type="submission" date="2019-07" db="EMBL/GenBank/DDBJ databases">
        <authorList>
            <person name="Brisse S."/>
            <person name="Rodrigues C."/>
            <person name="Thorpe H."/>
        </authorList>
    </citation>
    <scope>NUCLEOTIDE SEQUENCE [LARGE SCALE GENOMIC DNA]</scope>
    <source>
        <strain evidence="3">SB6408</strain>
    </source>
</reference>
<evidence type="ECO:0000313" key="4">
    <source>
        <dbReference type="Proteomes" id="UP000318370"/>
    </source>
</evidence>
<dbReference type="PANTHER" id="PTHR30535:SF34">
    <property type="entry name" value="MOLYBDATE-BINDING PROTEIN MOLA"/>
    <property type="match status" value="1"/>
</dbReference>
<dbReference type="PANTHER" id="PTHR30535">
    <property type="entry name" value="VITAMIN B12-BINDING PROTEIN"/>
    <property type="match status" value="1"/>
</dbReference>
<feature type="signal peptide" evidence="1">
    <location>
        <begin position="1"/>
        <end position="19"/>
    </location>
</feature>
<dbReference type="InterPro" id="IPR050902">
    <property type="entry name" value="ABC_Transporter_SBP"/>
</dbReference>
<dbReference type="RefSeq" id="WP_142461741.1">
    <property type="nucleotide sequence ID" value="NZ_CABGHF010000001.1"/>
</dbReference>
<accession>A0A564HLL3</accession>
<evidence type="ECO:0000259" key="2">
    <source>
        <dbReference type="PROSITE" id="PS50983"/>
    </source>
</evidence>